<feature type="region of interest" description="Disordered" evidence="1">
    <location>
        <begin position="1"/>
        <end position="62"/>
    </location>
</feature>
<protein>
    <submittedName>
        <fullName evidence="2">Uncharacterized protein</fullName>
    </submittedName>
</protein>
<feature type="compositionally biased region" description="Gly residues" evidence="1">
    <location>
        <begin position="26"/>
        <end position="35"/>
    </location>
</feature>
<dbReference type="AlphaFoldDB" id="A0A699Z7D4"/>
<keyword evidence="3" id="KW-1185">Reference proteome</keyword>
<dbReference type="EMBL" id="BLLF01000400">
    <property type="protein sequence ID" value="GFH11412.1"/>
    <property type="molecule type" value="Genomic_DNA"/>
</dbReference>
<feature type="compositionally biased region" description="Polar residues" evidence="1">
    <location>
        <begin position="1"/>
        <end position="11"/>
    </location>
</feature>
<evidence type="ECO:0000313" key="2">
    <source>
        <dbReference type="EMBL" id="GFH11412.1"/>
    </source>
</evidence>
<sequence>MGHSQEPSSVAGQVAGRPCAPAPAGPGSGLQGSGQGQEQAAAATQQGHGDGSCGLPEDEDGDAFEQLFKDLAGAKASLAQLSDKERREQAAELALRMAALLGEGSGEDSEDAG</sequence>
<comment type="caution">
    <text evidence="2">The sequence shown here is derived from an EMBL/GenBank/DDBJ whole genome shotgun (WGS) entry which is preliminary data.</text>
</comment>
<organism evidence="2 3">
    <name type="scientific">Haematococcus lacustris</name>
    <name type="common">Green alga</name>
    <name type="synonym">Haematococcus pluvialis</name>
    <dbReference type="NCBI Taxonomy" id="44745"/>
    <lineage>
        <taxon>Eukaryota</taxon>
        <taxon>Viridiplantae</taxon>
        <taxon>Chlorophyta</taxon>
        <taxon>core chlorophytes</taxon>
        <taxon>Chlorophyceae</taxon>
        <taxon>CS clade</taxon>
        <taxon>Chlamydomonadales</taxon>
        <taxon>Haematococcaceae</taxon>
        <taxon>Haematococcus</taxon>
    </lineage>
</organism>
<accession>A0A699Z7D4</accession>
<evidence type="ECO:0000256" key="1">
    <source>
        <dbReference type="SAM" id="MobiDB-lite"/>
    </source>
</evidence>
<gene>
    <name evidence="2" type="ORF">HaLaN_06905</name>
</gene>
<feature type="compositionally biased region" description="Low complexity" evidence="1">
    <location>
        <begin position="36"/>
        <end position="47"/>
    </location>
</feature>
<name>A0A699Z7D4_HAELA</name>
<dbReference type="Proteomes" id="UP000485058">
    <property type="component" value="Unassembled WGS sequence"/>
</dbReference>
<reference evidence="2 3" key="1">
    <citation type="submission" date="2020-02" db="EMBL/GenBank/DDBJ databases">
        <title>Draft genome sequence of Haematococcus lacustris strain NIES-144.</title>
        <authorList>
            <person name="Morimoto D."/>
            <person name="Nakagawa S."/>
            <person name="Yoshida T."/>
            <person name="Sawayama S."/>
        </authorList>
    </citation>
    <scope>NUCLEOTIDE SEQUENCE [LARGE SCALE GENOMIC DNA]</scope>
    <source>
        <strain evidence="2 3">NIES-144</strain>
    </source>
</reference>
<evidence type="ECO:0000313" key="3">
    <source>
        <dbReference type="Proteomes" id="UP000485058"/>
    </source>
</evidence>
<proteinExistence type="predicted"/>